<evidence type="ECO:0000313" key="2">
    <source>
        <dbReference type="Proteomes" id="UP000681722"/>
    </source>
</evidence>
<name>A0A8S2NJ40_9BILA</name>
<gene>
    <name evidence="1" type="ORF">SRO942_LOCUS25670</name>
</gene>
<protein>
    <submittedName>
        <fullName evidence="1">Uncharacterized protein</fullName>
    </submittedName>
</protein>
<accession>A0A8S2NJ40</accession>
<dbReference type="Proteomes" id="UP000681722">
    <property type="component" value="Unassembled WGS sequence"/>
</dbReference>
<sequence length="9" mass="927">MPGRGSEHG</sequence>
<proteinExistence type="predicted"/>
<feature type="non-terminal residue" evidence="1">
    <location>
        <position position="9"/>
    </location>
</feature>
<comment type="caution">
    <text evidence="1">The sequence shown here is derived from an EMBL/GenBank/DDBJ whole genome shotgun (WGS) entry which is preliminary data.</text>
</comment>
<evidence type="ECO:0000313" key="1">
    <source>
        <dbReference type="EMBL" id="CAF4003740.1"/>
    </source>
</evidence>
<dbReference type="EMBL" id="CAJOBC010010433">
    <property type="protein sequence ID" value="CAF4003740.1"/>
    <property type="molecule type" value="Genomic_DNA"/>
</dbReference>
<reference evidence="1" key="1">
    <citation type="submission" date="2021-02" db="EMBL/GenBank/DDBJ databases">
        <authorList>
            <person name="Nowell W R."/>
        </authorList>
    </citation>
    <scope>NUCLEOTIDE SEQUENCE</scope>
</reference>
<organism evidence="1 2">
    <name type="scientific">Didymodactylos carnosus</name>
    <dbReference type="NCBI Taxonomy" id="1234261"/>
    <lineage>
        <taxon>Eukaryota</taxon>
        <taxon>Metazoa</taxon>
        <taxon>Spiralia</taxon>
        <taxon>Gnathifera</taxon>
        <taxon>Rotifera</taxon>
        <taxon>Eurotatoria</taxon>
        <taxon>Bdelloidea</taxon>
        <taxon>Philodinida</taxon>
        <taxon>Philodinidae</taxon>
        <taxon>Didymodactylos</taxon>
    </lineage>
</organism>